<dbReference type="PANTHER" id="PTHR12791">
    <property type="entry name" value="GOLGI SNARE BET1-RELATED"/>
    <property type="match status" value="1"/>
</dbReference>
<evidence type="ECO:0000256" key="4">
    <source>
        <dbReference type="ARBA" id="ARBA00022927"/>
    </source>
</evidence>
<dbReference type="SUPFAM" id="SSF58038">
    <property type="entry name" value="SNARE fusion complex"/>
    <property type="match status" value="1"/>
</dbReference>
<keyword evidence="12" id="KW-1185">Reference proteome</keyword>
<dbReference type="InterPro" id="IPR000727">
    <property type="entry name" value="T_SNARE_dom"/>
</dbReference>
<gene>
    <name evidence="11" type="ORF">BB558_003764</name>
</gene>
<evidence type="ECO:0000256" key="5">
    <source>
        <dbReference type="ARBA" id="ARBA00022989"/>
    </source>
</evidence>
<sequence length="132" mass="14942">MSNYPTKRQKPVDVPGGYNVRNPHTDRERNSQSGRYFADAEDDKYKPKHTNKLLGKVEMLKEVSISIGDEIREQNKFLQTMGEDLEHTELQLSARMKQFYEMAARQVVRDDDVVEDSGDGGLFGYPGDGDGG</sequence>
<protein>
    <recommendedName>
        <fullName evidence="10">t-SNARE coiled-coil homology domain-containing protein</fullName>
    </recommendedName>
</protein>
<evidence type="ECO:0000256" key="3">
    <source>
        <dbReference type="ARBA" id="ARBA00022692"/>
    </source>
</evidence>
<evidence type="ECO:0000256" key="2">
    <source>
        <dbReference type="ARBA" id="ARBA00022448"/>
    </source>
</evidence>
<evidence type="ECO:0000256" key="7">
    <source>
        <dbReference type="ARBA" id="ARBA00023136"/>
    </source>
</evidence>
<keyword evidence="4" id="KW-0653">Protein transport</keyword>
<feature type="region of interest" description="Disordered" evidence="9">
    <location>
        <begin position="113"/>
        <end position="132"/>
    </location>
</feature>
<dbReference type="CDD" id="cd15853">
    <property type="entry name" value="SNARE_Bet1"/>
    <property type="match status" value="1"/>
</dbReference>
<dbReference type="GO" id="GO:0000139">
    <property type="term" value="C:Golgi membrane"/>
    <property type="evidence" value="ECO:0007669"/>
    <property type="project" value="UniProtKB-SubCell"/>
</dbReference>
<dbReference type="PROSITE" id="PS50192">
    <property type="entry name" value="T_SNARE"/>
    <property type="match status" value="1"/>
</dbReference>
<feature type="domain" description="T-SNARE coiled-coil homology" evidence="10">
    <location>
        <begin position="40"/>
        <end position="102"/>
    </location>
</feature>
<name>A0A2U1J551_SMIAN</name>
<dbReference type="InterPro" id="IPR039899">
    <property type="entry name" value="BET1_SNARE"/>
</dbReference>
<evidence type="ECO:0000313" key="11">
    <source>
        <dbReference type="EMBL" id="PWA00175.1"/>
    </source>
</evidence>
<evidence type="ECO:0000313" key="12">
    <source>
        <dbReference type="Proteomes" id="UP000245591"/>
    </source>
</evidence>
<keyword evidence="5" id="KW-1133">Transmembrane helix</keyword>
<reference evidence="11 12" key="1">
    <citation type="journal article" date="2018" name="MBio">
        <title>Comparative Genomics Reveals the Core Gene Toolbox for the Fungus-Insect Symbiosis.</title>
        <authorList>
            <person name="Wang Y."/>
            <person name="Stata M."/>
            <person name="Wang W."/>
            <person name="Stajich J.E."/>
            <person name="White M.M."/>
            <person name="Moncalvo J.M."/>
        </authorList>
    </citation>
    <scope>NUCLEOTIDE SEQUENCE [LARGE SCALE GENOMIC DNA]</scope>
    <source>
        <strain evidence="11 12">AUS-126-30</strain>
    </source>
</reference>
<evidence type="ECO:0000256" key="8">
    <source>
        <dbReference type="ARBA" id="ARBA00046280"/>
    </source>
</evidence>
<comment type="subcellular location">
    <subcellularLocation>
        <location evidence="8">Endomembrane system</location>
        <topology evidence="8">Single-pass type IV membrane protein</topology>
    </subcellularLocation>
    <subcellularLocation>
        <location evidence="1">Golgi apparatus membrane</location>
    </subcellularLocation>
</comment>
<keyword evidence="6" id="KW-0333">Golgi apparatus</keyword>
<evidence type="ECO:0000256" key="9">
    <source>
        <dbReference type="SAM" id="MobiDB-lite"/>
    </source>
</evidence>
<keyword evidence="3" id="KW-0812">Transmembrane</keyword>
<dbReference type="EMBL" id="MBFU01000354">
    <property type="protein sequence ID" value="PWA00175.1"/>
    <property type="molecule type" value="Genomic_DNA"/>
</dbReference>
<accession>A0A2U1J551</accession>
<feature type="region of interest" description="Disordered" evidence="9">
    <location>
        <begin position="1"/>
        <end position="43"/>
    </location>
</feature>
<dbReference type="Gene3D" id="1.20.5.110">
    <property type="match status" value="1"/>
</dbReference>
<dbReference type="Proteomes" id="UP000245591">
    <property type="component" value="Unassembled WGS sequence"/>
</dbReference>
<evidence type="ECO:0000259" key="10">
    <source>
        <dbReference type="PROSITE" id="PS50192"/>
    </source>
</evidence>
<feature type="compositionally biased region" description="Gly residues" evidence="9">
    <location>
        <begin position="119"/>
        <end position="132"/>
    </location>
</feature>
<keyword evidence="2" id="KW-0813">Transport</keyword>
<organism evidence="11 12">
    <name type="scientific">Smittium angustum</name>
    <dbReference type="NCBI Taxonomy" id="133377"/>
    <lineage>
        <taxon>Eukaryota</taxon>
        <taxon>Fungi</taxon>
        <taxon>Fungi incertae sedis</taxon>
        <taxon>Zoopagomycota</taxon>
        <taxon>Kickxellomycotina</taxon>
        <taxon>Harpellomycetes</taxon>
        <taxon>Harpellales</taxon>
        <taxon>Legeriomycetaceae</taxon>
        <taxon>Smittium</taxon>
    </lineage>
</organism>
<dbReference type="GO" id="GO:0015031">
    <property type="term" value="P:protein transport"/>
    <property type="evidence" value="ECO:0007669"/>
    <property type="project" value="UniProtKB-KW"/>
</dbReference>
<comment type="caution">
    <text evidence="11">The sequence shown here is derived from an EMBL/GenBank/DDBJ whole genome shotgun (WGS) entry which is preliminary data.</text>
</comment>
<proteinExistence type="predicted"/>
<keyword evidence="7" id="KW-0472">Membrane</keyword>
<evidence type="ECO:0000256" key="1">
    <source>
        <dbReference type="ARBA" id="ARBA00004394"/>
    </source>
</evidence>
<evidence type="ECO:0000256" key="6">
    <source>
        <dbReference type="ARBA" id="ARBA00023034"/>
    </source>
</evidence>
<dbReference type="AlphaFoldDB" id="A0A2U1J551"/>